<gene>
    <name evidence="1" type="ORF">E3U43_002196</name>
</gene>
<proteinExistence type="predicted"/>
<dbReference type="EMBL" id="CM011688">
    <property type="protein sequence ID" value="TMS09537.1"/>
    <property type="molecule type" value="Genomic_DNA"/>
</dbReference>
<evidence type="ECO:0000313" key="1">
    <source>
        <dbReference type="EMBL" id="TMS09537.1"/>
    </source>
</evidence>
<sequence>MSDKSELKAELGEEETTDRPNSRGEEEKRRGEEKEGRRLEARGRSKRLFWRP</sequence>
<reference evidence="1" key="1">
    <citation type="submission" date="2018-11" db="EMBL/GenBank/DDBJ databases">
        <title>The sequence and de novo assembly of Larimichthys crocea genome using PacBio and Hi-C technologies.</title>
        <authorList>
            <person name="Xu P."/>
            <person name="Chen B."/>
            <person name="Zhou Z."/>
            <person name="Ke Q."/>
            <person name="Wu Y."/>
            <person name="Bai H."/>
            <person name="Pu F."/>
        </authorList>
    </citation>
    <scope>NUCLEOTIDE SEQUENCE</scope>
    <source>
        <tissue evidence="1">Muscle</tissue>
    </source>
</reference>
<accession>A0ACD3QQT7</accession>
<comment type="caution">
    <text evidence="1">The sequence shown here is derived from an EMBL/GenBank/DDBJ whole genome shotgun (WGS) entry which is preliminary data.</text>
</comment>
<name>A0ACD3QQT7_LARCR</name>
<protein>
    <submittedName>
        <fullName evidence="1">Uncharacterized protein</fullName>
    </submittedName>
</protein>
<dbReference type="Proteomes" id="UP000793456">
    <property type="component" value="Chromosome XV"/>
</dbReference>
<organism evidence="1 2">
    <name type="scientific">Larimichthys crocea</name>
    <name type="common">Large yellow croaker</name>
    <name type="synonym">Pseudosciaena crocea</name>
    <dbReference type="NCBI Taxonomy" id="215358"/>
    <lineage>
        <taxon>Eukaryota</taxon>
        <taxon>Metazoa</taxon>
        <taxon>Chordata</taxon>
        <taxon>Craniata</taxon>
        <taxon>Vertebrata</taxon>
        <taxon>Euteleostomi</taxon>
        <taxon>Actinopterygii</taxon>
        <taxon>Neopterygii</taxon>
        <taxon>Teleostei</taxon>
        <taxon>Neoteleostei</taxon>
        <taxon>Acanthomorphata</taxon>
        <taxon>Eupercaria</taxon>
        <taxon>Sciaenidae</taxon>
        <taxon>Larimichthys</taxon>
    </lineage>
</organism>
<evidence type="ECO:0000313" key="2">
    <source>
        <dbReference type="Proteomes" id="UP000793456"/>
    </source>
</evidence>
<keyword evidence="2" id="KW-1185">Reference proteome</keyword>